<dbReference type="Pfam" id="PF07685">
    <property type="entry name" value="GATase_3"/>
    <property type="match status" value="1"/>
</dbReference>
<sequence>MNIPRLLIAATHSGAGKTTLATALMAAFTQAGFAVQPFKVGPDYIDPGYHTAATGRISRNLDTFFLGAAGVREVFARAASGADLCIIEGVMGLYDGKGTTERGSSAEVAKTLDAPVLLVVDARSMSRSAAALVLGYRLFDPRVRLAGVLLNRVGSARHYATLKEAIEKQAGVPVLGWVGRREEISLPHRHLGLLPAVEKNALADHLELLVAVLEEGVELFRLLEVARQAPPLPETPREIFPATPLPPRVRLGVVKDAAFNFYYQDGLELLAALGAEIVFVSALADPALPPELDGIYIGGGFPEMFLKRLAANKGFLESLRRAFYQGMPVYAECGGLMYLCRAICDFEGREYPMAGLLPGICRMHSRRVALGYCEARVLADNILAPAGTRLVGHEFHYSSIEGMPRDFPRAYVLYREGDKEGLLDGYVHGNLLASYLHLHFAACPEVARRFIDRCEHYKRQRRVMGC</sequence>
<evidence type="ECO:0000256" key="6">
    <source>
        <dbReference type="ARBA" id="ARBA00022962"/>
    </source>
</evidence>
<dbReference type="SUPFAM" id="SSF52540">
    <property type="entry name" value="P-loop containing nucleoside triphosphate hydrolases"/>
    <property type="match status" value="1"/>
</dbReference>
<dbReference type="GO" id="GO:0009236">
    <property type="term" value="P:cobalamin biosynthetic process"/>
    <property type="evidence" value="ECO:0007669"/>
    <property type="project" value="UniProtKB-UniRule"/>
</dbReference>
<dbReference type="GO" id="GO:0005524">
    <property type="term" value="F:ATP binding"/>
    <property type="evidence" value="ECO:0007669"/>
    <property type="project" value="UniProtKB-UniRule"/>
</dbReference>
<dbReference type="CDD" id="cd03130">
    <property type="entry name" value="GATase1_CobB"/>
    <property type="match status" value="1"/>
</dbReference>
<dbReference type="NCBIfam" id="NF002204">
    <property type="entry name" value="PRK01077.1"/>
    <property type="match status" value="1"/>
</dbReference>
<comment type="catalytic activity">
    <reaction evidence="7">
        <text>cob(II)yrinate + 2 L-glutamine + 2 ATP + 2 H2O = cob(II)yrinate a,c diamide + 2 L-glutamate + 2 ADP + 2 phosphate + 2 H(+)</text>
        <dbReference type="Rhea" id="RHEA:26289"/>
        <dbReference type="ChEBI" id="CHEBI:15377"/>
        <dbReference type="ChEBI" id="CHEBI:15378"/>
        <dbReference type="ChEBI" id="CHEBI:29985"/>
        <dbReference type="ChEBI" id="CHEBI:30616"/>
        <dbReference type="ChEBI" id="CHEBI:43474"/>
        <dbReference type="ChEBI" id="CHEBI:58359"/>
        <dbReference type="ChEBI" id="CHEBI:58537"/>
        <dbReference type="ChEBI" id="CHEBI:58894"/>
        <dbReference type="ChEBI" id="CHEBI:456216"/>
        <dbReference type="EC" id="6.3.5.11"/>
    </reaction>
</comment>
<gene>
    <name evidence="7" type="primary">cbiA</name>
    <name evidence="10" type="ORF">D7024_05580</name>
</gene>
<dbReference type="HAMAP" id="MF_00027">
    <property type="entry name" value="CobB_CbiA"/>
    <property type="match status" value="1"/>
</dbReference>
<dbReference type="Gene3D" id="3.40.50.880">
    <property type="match status" value="1"/>
</dbReference>
<dbReference type="PANTHER" id="PTHR43873:SF1">
    <property type="entry name" value="COBYRINATE A,C-DIAMIDE SYNTHASE"/>
    <property type="match status" value="1"/>
</dbReference>
<comment type="pathway">
    <text evidence="7">Cofactor biosynthesis; adenosylcobalamin biosynthesis; cob(II)yrinate a,c-diamide from sirohydrochlorin (anaerobic route): step 10/10.</text>
</comment>
<evidence type="ECO:0000256" key="4">
    <source>
        <dbReference type="ARBA" id="ARBA00022840"/>
    </source>
</evidence>
<evidence type="ECO:0000256" key="7">
    <source>
        <dbReference type="HAMAP-Rule" id="MF_00027"/>
    </source>
</evidence>
<evidence type="ECO:0000313" key="11">
    <source>
        <dbReference type="Proteomes" id="UP000271256"/>
    </source>
</evidence>
<evidence type="ECO:0000256" key="1">
    <source>
        <dbReference type="ARBA" id="ARBA00001946"/>
    </source>
</evidence>
<dbReference type="RefSeq" id="WP_121450904.1">
    <property type="nucleotide sequence ID" value="NZ_RBWE01000001.1"/>
</dbReference>
<dbReference type="InterPro" id="IPR002586">
    <property type="entry name" value="CobQ/CobB/MinD/ParA_Nub-bd_dom"/>
</dbReference>
<dbReference type="InterPro" id="IPR027417">
    <property type="entry name" value="P-loop_NTPase"/>
</dbReference>
<dbReference type="UniPathway" id="UPA00148">
    <property type="reaction ID" value="UER00231"/>
</dbReference>
<reference evidence="10 11" key="1">
    <citation type="submission" date="2018-10" db="EMBL/GenBank/DDBJ databases">
        <authorList>
            <person name="Grouzdev D.S."/>
            <person name="Krutkina M.S."/>
            <person name="Tourova T.P."/>
            <person name="Nazina T.N."/>
        </authorList>
    </citation>
    <scope>NUCLEOTIDE SEQUENCE [LARGE SCALE GENOMIC DNA]</scope>
    <source>
        <strain evidence="10 11">435</strain>
    </source>
</reference>
<comment type="caution">
    <text evidence="10">The sequence shown here is derived from an EMBL/GenBank/DDBJ whole genome shotgun (WGS) entry which is preliminary data.</text>
</comment>
<keyword evidence="6 7" id="KW-0315">Glutamine amidotransferase</keyword>
<evidence type="ECO:0000259" key="9">
    <source>
        <dbReference type="Pfam" id="PF07685"/>
    </source>
</evidence>
<evidence type="ECO:0000256" key="2">
    <source>
        <dbReference type="ARBA" id="ARBA00022598"/>
    </source>
</evidence>
<protein>
    <recommendedName>
        <fullName evidence="7">Cobyrinate a,c-diamide synthase</fullName>
        <ecNumber evidence="7">6.3.5.11</ecNumber>
    </recommendedName>
    <alternativeName>
        <fullName evidence="7">Cobyrinic acid a,c-diamide synthetase</fullName>
    </alternativeName>
</protein>
<comment type="domain">
    <text evidence="7">Comprises of two domains. The C-terminal domain contains the binding site for glutamine and catalyzes the hydrolysis of this substrate to glutamate and ammonia. The N-terminal domain is anticipated to bind ATP and cobyrinate and catalyzes the ultimate synthesis of the diamide product. The ammonia produced via the glutaminase domain is probably translocated to the adjacent domain via a molecular tunnel, where it reacts with an activated intermediate.</text>
</comment>
<dbReference type="CDD" id="cd05388">
    <property type="entry name" value="CobB_N"/>
    <property type="match status" value="1"/>
</dbReference>
<keyword evidence="3 7" id="KW-0547">Nucleotide-binding</keyword>
<keyword evidence="11" id="KW-1185">Reference proteome</keyword>
<keyword evidence="4 7" id="KW-0067">ATP-binding</keyword>
<dbReference type="Gene3D" id="3.40.50.300">
    <property type="entry name" value="P-loop containing nucleotide triphosphate hydrolases"/>
    <property type="match status" value="2"/>
</dbReference>
<dbReference type="EMBL" id="RBWE01000001">
    <property type="protein sequence ID" value="RKO66469.1"/>
    <property type="molecule type" value="Genomic_DNA"/>
</dbReference>
<dbReference type="AlphaFoldDB" id="A0A494WT00"/>
<feature type="domain" description="CobQ/CobB/MinD/ParA nucleotide binding" evidence="8">
    <location>
        <begin position="7"/>
        <end position="190"/>
    </location>
</feature>
<feature type="domain" description="CobB/CobQ-like glutamine amidotransferase" evidence="9">
    <location>
        <begin position="251"/>
        <end position="441"/>
    </location>
</feature>
<name>A0A494WT00_9FIRM</name>
<comment type="miscellaneous">
    <text evidence="7">The a and c carboxylates of cobyrinate are activated for nucleophilic attack via formation of a phosphorylated intermediate by ATP. CbiA catalyzes first the amidation of the c-carboxylate, and then that of the a-carboxylate.</text>
</comment>
<evidence type="ECO:0000313" key="10">
    <source>
        <dbReference type="EMBL" id="RKO66469.1"/>
    </source>
</evidence>
<proteinExistence type="inferred from homology"/>
<comment type="similarity">
    <text evidence="7">Belongs to the CobB/CbiA family.</text>
</comment>
<dbReference type="OrthoDB" id="9764035at2"/>
<dbReference type="PANTHER" id="PTHR43873">
    <property type="entry name" value="COBYRINATE A,C-DIAMIDE SYNTHASE"/>
    <property type="match status" value="1"/>
</dbReference>
<evidence type="ECO:0000259" key="8">
    <source>
        <dbReference type="Pfam" id="PF01656"/>
    </source>
</evidence>
<dbReference type="Proteomes" id="UP000271256">
    <property type="component" value="Unassembled WGS sequence"/>
</dbReference>
<comment type="function">
    <text evidence="7">Catalyzes the ATP-dependent amidation of the two carboxylate groups at positions a and c of cobyrinate, using either L-glutamine or ammonia as the nitrogen source.</text>
</comment>
<keyword evidence="2 7" id="KW-0436">Ligase</keyword>
<accession>A0A494WT00</accession>
<dbReference type="InterPro" id="IPR004484">
    <property type="entry name" value="CbiA/CobB_synth"/>
</dbReference>
<comment type="cofactor">
    <cofactor evidence="1 7">
        <name>Mg(2+)</name>
        <dbReference type="ChEBI" id="CHEBI:18420"/>
    </cofactor>
</comment>
<dbReference type="NCBIfam" id="TIGR00379">
    <property type="entry name" value="cobB"/>
    <property type="match status" value="1"/>
</dbReference>
<dbReference type="PROSITE" id="PS51274">
    <property type="entry name" value="GATASE_COBBQ"/>
    <property type="match status" value="1"/>
</dbReference>
<dbReference type="InterPro" id="IPR029062">
    <property type="entry name" value="Class_I_gatase-like"/>
</dbReference>
<evidence type="ECO:0000256" key="5">
    <source>
        <dbReference type="ARBA" id="ARBA00022842"/>
    </source>
</evidence>
<organism evidence="10 11">
    <name type="scientific">Desulfofundulus salinus</name>
    <dbReference type="NCBI Taxonomy" id="2419843"/>
    <lineage>
        <taxon>Bacteria</taxon>
        <taxon>Bacillati</taxon>
        <taxon>Bacillota</taxon>
        <taxon>Clostridia</taxon>
        <taxon>Eubacteriales</taxon>
        <taxon>Peptococcaceae</taxon>
        <taxon>Desulfofundulus</taxon>
    </lineage>
</organism>
<dbReference type="SUPFAM" id="SSF52317">
    <property type="entry name" value="Class I glutamine amidotransferase-like"/>
    <property type="match status" value="1"/>
</dbReference>
<evidence type="ECO:0000256" key="3">
    <source>
        <dbReference type="ARBA" id="ARBA00022741"/>
    </source>
</evidence>
<feature type="site" description="Increases nucleophilicity of active site Cys" evidence="7">
    <location>
        <position position="437"/>
    </location>
</feature>
<keyword evidence="7" id="KW-0169">Cobalamin biosynthesis</keyword>
<dbReference type="GO" id="GO:0042242">
    <property type="term" value="F:cobyrinic acid a,c-diamide synthase activity"/>
    <property type="evidence" value="ECO:0007669"/>
    <property type="project" value="UniProtKB-UniRule"/>
</dbReference>
<keyword evidence="5 7" id="KW-0460">Magnesium</keyword>
<dbReference type="Pfam" id="PF01656">
    <property type="entry name" value="CbiA"/>
    <property type="match status" value="1"/>
</dbReference>
<dbReference type="InterPro" id="IPR011698">
    <property type="entry name" value="GATase_3"/>
</dbReference>
<dbReference type="EC" id="6.3.5.11" evidence="7"/>
<feature type="active site" description="Nucleophile" evidence="7">
    <location>
        <position position="333"/>
    </location>
</feature>